<dbReference type="PANTHER" id="PTHR10593">
    <property type="entry name" value="SERINE/THREONINE-PROTEIN KINASE RIO"/>
    <property type="match status" value="1"/>
</dbReference>
<evidence type="ECO:0000256" key="4">
    <source>
        <dbReference type="ARBA" id="ARBA00022833"/>
    </source>
</evidence>
<organism evidence="10 11">
    <name type="scientific">Brassica napus</name>
    <name type="common">Rape</name>
    <dbReference type="NCBI Taxonomy" id="3708"/>
    <lineage>
        <taxon>Eukaryota</taxon>
        <taxon>Viridiplantae</taxon>
        <taxon>Streptophyta</taxon>
        <taxon>Embryophyta</taxon>
        <taxon>Tracheophyta</taxon>
        <taxon>Spermatophyta</taxon>
        <taxon>Magnoliopsida</taxon>
        <taxon>eudicotyledons</taxon>
        <taxon>Gunneridae</taxon>
        <taxon>Pentapetalae</taxon>
        <taxon>rosids</taxon>
        <taxon>malvids</taxon>
        <taxon>Brassicales</taxon>
        <taxon>Brassicaceae</taxon>
        <taxon>Brassiceae</taxon>
        <taxon>Brassica</taxon>
    </lineage>
</organism>
<dbReference type="InterPro" id="IPR031140">
    <property type="entry name" value="IDD1-16"/>
</dbReference>
<evidence type="ECO:0000256" key="2">
    <source>
        <dbReference type="ARBA" id="ARBA00022737"/>
    </source>
</evidence>
<evidence type="ECO:0000256" key="7">
    <source>
        <dbReference type="PROSITE-ProRule" id="PRU00042"/>
    </source>
</evidence>
<dbReference type="PROSITE" id="PS00028">
    <property type="entry name" value="ZINC_FINGER_C2H2_1"/>
    <property type="match status" value="1"/>
</dbReference>
<dbReference type="Gene3D" id="3.30.160.60">
    <property type="entry name" value="Classic Zinc Finger"/>
    <property type="match status" value="1"/>
</dbReference>
<dbReference type="SUPFAM" id="SSF57667">
    <property type="entry name" value="beta-beta-alpha zinc fingers"/>
    <property type="match status" value="1"/>
</dbReference>
<evidence type="ECO:0000259" key="9">
    <source>
        <dbReference type="PROSITE" id="PS50157"/>
    </source>
</evidence>
<dbReference type="InterPro" id="IPR055187">
    <property type="entry name" value="C2CH-3rd_BIRD-IDD"/>
</dbReference>
<keyword evidence="6" id="KW-0804">Transcription</keyword>
<dbReference type="InterPro" id="IPR013087">
    <property type="entry name" value="Znf_C2H2_type"/>
</dbReference>
<reference evidence="10 11" key="1">
    <citation type="submission" date="2021-05" db="EMBL/GenBank/DDBJ databases">
        <title>Genome Assembly of Synthetic Allotetraploid Brassica napus Reveals Homoeologous Exchanges between Subgenomes.</title>
        <authorList>
            <person name="Davis J.T."/>
        </authorList>
    </citation>
    <scope>NUCLEOTIDE SEQUENCE [LARGE SCALE GENOMIC DNA]</scope>
    <source>
        <strain evidence="11">cv. Da-Ae</strain>
        <tissue evidence="10">Seedling</tissue>
    </source>
</reference>
<evidence type="ECO:0000256" key="5">
    <source>
        <dbReference type="ARBA" id="ARBA00023015"/>
    </source>
</evidence>
<dbReference type="PROSITE" id="PS50157">
    <property type="entry name" value="ZINC_FINGER_C2H2_2"/>
    <property type="match status" value="1"/>
</dbReference>
<evidence type="ECO:0000313" key="11">
    <source>
        <dbReference type="Proteomes" id="UP000824890"/>
    </source>
</evidence>
<dbReference type="Pfam" id="PF22996">
    <property type="entry name" value="C2H2-2nd_BIRD-IDD"/>
    <property type="match status" value="1"/>
</dbReference>
<sequence length="143" mass="16658">MTDESLINPPPVKKKRNLPENPDLDGYEPFLCEVCGNGFQRDQNLQLHRRGHNLPSKLKQRTSKEVRKRVYVCPEQTCVHHHSSRALGDLTGIKKHFCRKHSEKKWKCEKCAKRYAVLSDYKAHSKTCGTREYRCDCGTIFSR</sequence>
<keyword evidence="11" id="KW-1185">Reference proteome</keyword>
<keyword evidence="5" id="KW-0805">Transcription regulation</keyword>
<keyword evidence="4" id="KW-0862">Zinc</keyword>
<feature type="domain" description="C2H2-type" evidence="9">
    <location>
        <begin position="30"/>
        <end position="57"/>
    </location>
</feature>
<evidence type="ECO:0000256" key="6">
    <source>
        <dbReference type="ARBA" id="ARBA00023163"/>
    </source>
</evidence>
<dbReference type="Proteomes" id="UP000824890">
    <property type="component" value="Unassembled WGS sequence"/>
</dbReference>
<dbReference type="EMBL" id="JAGKQM010000002">
    <property type="protein sequence ID" value="KAH0939220.1"/>
    <property type="molecule type" value="Genomic_DNA"/>
</dbReference>
<keyword evidence="3 7" id="KW-0863">Zinc-finger</keyword>
<feature type="region of interest" description="Disordered" evidence="8">
    <location>
        <begin position="1"/>
        <end position="21"/>
    </location>
</feature>
<keyword evidence="1" id="KW-0479">Metal-binding</keyword>
<dbReference type="InterPro" id="IPR055186">
    <property type="entry name" value="C2H2-2nd_BIRD-IDD"/>
</dbReference>
<dbReference type="Pfam" id="PF22995">
    <property type="entry name" value="C2CH-3rd_BIRD-IDD"/>
    <property type="match status" value="1"/>
</dbReference>
<proteinExistence type="predicted"/>
<dbReference type="PANTHER" id="PTHR10593:SF178">
    <property type="entry name" value="ZINC FINGER PROTEIN NUTCRACKER"/>
    <property type="match status" value="1"/>
</dbReference>
<evidence type="ECO:0000256" key="1">
    <source>
        <dbReference type="ARBA" id="ARBA00022723"/>
    </source>
</evidence>
<evidence type="ECO:0000256" key="3">
    <source>
        <dbReference type="ARBA" id="ARBA00022771"/>
    </source>
</evidence>
<name>A0ABQ8EF33_BRANA</name>
<comment type="caution">
    <text evidence="10">The sequence shown here is derived from an EMBL/GenBank/DDBJ whole genome shotgun (WGS) entry which is preliminary data.</text>
</comment>
<gene>
    <name evidence="10" type="ORF">HID58_006681</name>
</gene>
<evidence type="ECO:0000313" key="10">
    <source>
        <dbReference type="EMBL" id="KAH0939220.1"/>
    </source>
</evidence>
<dbReference type="InterPro" id="IPR036236">
    <property type="entry name" value="Znf_C2H2_sf"/>
</dbReference>
<keyword evidence="2" id="KW-0677">Repeat</keyword>
<protein>
    <recommendedName>
        <fullName evidence="9">C2H2-type domain-containing protein</fullName>
    </recommendedName>
</protein>
<evidence type="ECO:0000256" key="8">
    <source>
        <dbReference type="SAM" id="MobiDB-lite"/>
    </source>
</evidence>
<accession>A0ABQ8EF33</accession>